<dbReference type="Gene3D" id="3.40.190.150">
    <property type="entry name" value="Bordetella uptake gene, domain 1"/>
    <property type="match status" value="1"/>
</dbReference>
<keyword evidence="3" id="KW-1185">Reference proteome</keyword>
<reference evidence="3" key="1">
    <citation type="submission" date="2017-05" db="EMBL/GenBank/DDBJ databases">
        <title>Complete and WGS of Bordetella genogroups.</title>
        <authorList>
            <person name="Spilker T."/>
            <person name="Lipuma J."/>
        </authorList>
    </citation>
    <scope>NUCLEOTIDE SEQUENCE [LARGE SCALE GENOMIC DNA]</scope>
    <source>
        <strain evidence="3">AU16122</strain>
    </source>
</reference>
<dbReference type="Gene3D" id="3.40.190.10">
    <property type="entry name" value="Periplasmic binding protein-like II"/>
    <property type="match status" value="1"/>
</dbReference>
<dbReference type="SUPFAM" id="SSF53850">
    <property type="entry name" value="Periplasmic binding protein-like II"/>
    <property type="match status" value="1"/>
</dbReference>
<sequence>MFDEASSKESSTTRGRRRVLAGLGGLSLMTLGMPKGRAAKGNWPTQPVRFVIVFPPGASINAFARLMAEPLSTFLGQPVVVENRDGAGGMIGVASVAHARGDGYTFCMAHVGTLAVQPAVMGDKMPYRALQDLTPIIHLTDQPNVLLVHASVPAKNMDEFVAWARKKPGTAYATPGVATSNQITGELVSTAFKLGLTHVPYRGVTPAMQDFMGGLIQVAVLNIADAMPLVNDGRARALLVTTAQRSPALPDAVTIVEAGASPQPLNSWQGIFGPAGVPKEAVDRLNEGFNVALKDEKVRKWMDTFHAVPVGGSTEDFQKYVVREHAMWQDLVHRFKLEQTA</sequence>
<dbReference type="PANTHER" id="PTHR42928:SF5">
    <property type="entry name" value="BLR1237 PROTEIN"/>
    <property type="match status" value="1"/>
</dbReference>
<evidence type="ECO:0000313" key="3">
    <source>
        <dbReference type="Proteomes" id="UP000216020"/>
    </source>
</evidence>
<dbReference type="PANTHER" id="PTHR42928">
    <property type="entry name" value="TRICARBOXYLATE-BINDING PROTEIN"/>
    <property type="match status" value="1"/>
</dbReference>
<dbReference type="EMBL" id="NEVM01000001">
    <property type="protein sequence ID" value="OZI37418.1"/>
    <property type="molecule type" value="Genomic_DNA"/>
</dbReference>
<proteinExistence type="inferred from homology"/>
<dbReference type="InterPro" id="IPR042100">
    <property type="entry name" value="Bug_dom1"/>
</dbReference>
<name>A0A261SJ04_9BORD</name>
<protein>
    <recommendedName>
        <fullName evidence="4">ABC transporter substrate-binding protein</fullName>
    </recommendedName>
</protein>
<dbReference type="RefSeq" id="WP_094851524.1">
    <property type="nucleotide sequence ID" value="NZ_NEVM01000001.1"/>
</dbReference>
<comment type="similarity">
    <text evidence="1">Belongs to the UPF0065 (bug) family.</text>
</comment>
<comment type="caution">
    <text evidence="2">The sequence shown here is derived from an EMBL/GenBank/DDBJ whole genome shotgun (WGS) entry which is preliminary data.</text>
</comment>
<dbReference type="Pfam" id="PF03401">
    <property type="entry name" value="TctC"/>
    <property type="match status" value="1"/>
</dbReference>
<organism evidence="2 3">
    <name type="scientific">Bordetella genomosp. 10</name>
    <dbReference type="NCBI Taxonomy" id="1416804"/>
    <lineage>
        <taxon>Bacteria</taxon>
        <taxon>Pseudomonadati</taxon>
        <taxon>Pseudomonadota</taxon>
        <taxon>Betaproteobacteria</taxon>
        <taxon>Burkholderiales</taxon>
        <taxon>Alcaligenaceae</taxon>
        <taxon>Bordetella</taxon>
    </lineage>
</organism>
<dbReference type="PIRSF" id="PIRSF017082">
    <property type="entry name" value="YflP"/>
    <property type="match status" value="1"/>
</dbReference>
<dbReference type="InterPro" id="IPR005064">
    <property type="entry name" value="BUG"/>
</dbReference>
<evidence type="ECO:0000256" key="1">
    <source>
        <dbReference type="ARBA" id="ARBA00006987"/>
    </source>
</evidence>
<dbReference type="OrthoDB" id="8678477at2"/>
<evidence type="ECO:0008006" key="4">
    <source>
        <dbReference type="Google" id="ProtNLM"/>
    </source>
</evidence>
<dbReference type="Proteomes" id="UP000216020">
    <property type="component" value="Unassembled WGS sequence"/>
</dbReference>
<dbReference type="AlphaFoldDB" id="A0A261SJ04"/>
<accession>A0A261SJ04</accession>
<gene>
    <name evidence="2" type="ORF">CAL29_03135</name>
</gene>
<evidence type="ECO:0000313" key="2">
    <source>
        <dbReference type="EMBL" id="OZI37418.1"/>
    </source>
</evidence>
<dbReference type="CDD" id="cd07012">
    <property type="entry name" value="PBP2_Bug_TTT"/>
    <property type="match status" value="1"/>
</dbReference>